<keyword evidence="1" id="KW-1133">Transmembrane helix</keyword>
<dbReference type="Proteomes" id="UP000681720">
    <property type="component" value="Unassembled WGS sequence"/>
</dbReference>
<evidence type="ECO:0000256" key="1">
    <source>
        <dbReference type="SAM" id="Phobius"/>
    </source>
</evidence>
<evidence type="ECO:0000313" key="4">
    <source>
        <dbReference type="EMBL" id="CAF4469433.1"/>
    </source>
</evidence>
<dbReference type="Pfam" id="PF23021">
    <property type="entry name" value="6TM_2nd_PGAP2IP"/>
    <property type="match status" value="1"/>
</dbReference>
<dbReference type="EMBL" id="CAJOBI010069375">
    <property type="protein sequence ID" value="CAF4450921.1"/>
    <property type="molecule type" value="Genomic_DNA"/>
</dbReference>
<organism evidence="4 5">
    <name type="scientific">Rotaria magnacalcarata</name>
    <dbReference type="NCBI Taxonomy" id="392030"/>
    <lineage>
        <taxon>Eukaryota</taxon>
        <taxon>Metazoa</taxon>
        <taxon>Spiralia</taxon>
        <taxon>Gnathifera</taxon>
        <taxon>Rotifera</taxon>
        <taxon>Eurotatoria</taxon>
        <taxon>Bdelloidea</taxon>
        <taxon>Philodinida</taxon>
        <taxon>Philodinidae</taxon>
        <taxon>Rotaria</taxon>
    </lineage>
</organism>
<evidence type="ECO:0000313" key="3">
    <source>
        <dbReference type="EMBL" id="CAF4450921.1"/>
    </source>
</evidence>
<dbReference type="EMBL" id="CAJOBJ010073156">
    <property type="protein sequence ID" value="CAF4469433.1"/>
    <property type="molecule type" value="Genomic_DNA"/>
</dbReference>
<feature type="transmembrane region" description="Helical" evidence="1">
    <location>
        <begin position="6"/>
        <end position="22"/>
    </location>
</feature>
<protein>
    <recommendedName>
        <fullName evidence="2">PGAP2IP second transmembrane domain-containing protein</fullName>
    </recommendedName>
</protein>
<keyword evidence="1" id="KW-0472">Membrane</keyword>
<sequence length="55" mass="5926">MGGVALSVFIGSVIPLLFDKIARGLAPRIVIIAALAYIIQVVYAVWTSAYNFVPF</sequence>
<comment type="caution">
    <text evidence="4">The sequence shown here is derived from an EMBL/GenBank/DDBJ whole genome shotgun (WGS) entry which is preliminary data.</text>
</comment>
<feature type="transmembrane region" description="Helical" evidence="1">
    <location>
        <begin position="29"/>
        <end position="46"/>
    </location>
</feature>
<evidence type="ECO:0000313" key="5">
    <source>
        <dbReference type="Proteomes" id="UP000681720"/>
    </source>
</evidence>
<dbReference type="AlphaFoldDB" id="A0A8S2X199"/>
<proteinExistence type="predicted"/>
<reference evidence="4" key="1">
    <citation type="submission" date="2021-02" db="EMBL/GenBank/DDBJ databases">
        <authorList>
            <person name="Nowell W R."/>
        </authorList>
    </citation>
    <scope>NUCLEOTIDE SEQUENCE</scope>
</reference>
<keyword evidence="1" id="KW-0812">Transmembrane</keyword>
<dbReference type="Proteomes" id="UP000676336">
    <property type="component" value="Unassembled WGS sequence"/>
</dbReference>
<feature type="domain" description="PGAP2IP second transmembrane" evidence="2">
    <location>
        <begin position="1"/>
        <end position="54"/>
    </location>
</feature>
<accession>A0A8S2X199</accession>
<gene>
    <name evidence="4" type="ORF">GIL414_LOCUS33265</name>
    <name evidence="3" type="ORF">SMN809_LOCUS32711</name>
</gene>
<dbReference type="InterPro" id="IPR053911">
    <property type="entry name" value="PGAP2IP_TM_2nd"/>
</dbReference>
<name>A0A8S2X199_9BILA</name>
<feature type="non-terminal residue" evidence="4">
    <location>
        <position position="1"/>
    </location>
</feature>
<evidence type="ECO:0000259" key="2">
    <source>
        <dbReference type="Pfam" id="PF23021"/>
    </source>
</evidence>